<dbReference type="InterPro" id="IPR001878">
    <property type="entry name" value="Znf_CCHC"/>
</dbReference>
<evidence type="ECO:0000313" key="5">
    <source>
        <dbReference type="Proteomes" id="UP000594261"/>
    </source>
</evidence>
<proteinExistence type="predicted"/>
<keyword evidence="1" id="KW-0862">Zinc</keyword>
<organism evidence="4 5">
    <name type="scientific">Quercus lobata</name>
    <name type="common">Valley oak</name>
    <dbReference type="NCBI Taxonomy" id="97700"/>
    <lineage>
        <taxon>Eukaryota</taxon>
        <taxon>Viridiplantae</taxon>
        <taxon>Streptophyta</taxon>
        <taxon>Embryophyta</taxon>
        <taxon>Tracheophyta</taxon>
        <taxon>Spermatophyta</taxon>
        <taxon>Magnoliopsida</taxon>
        <taxon>eudicotyledons</taxon>
        <taxon>Gunneridae</taxon>
        <taxon>Pentapetalae</taxon>
        <taxon>rosids</taxon>
        <taxon>fabids</taxon>
        <taxon>Fagales</taxon>
        <taxon>Fagaceae</taxon>
        <taxon>Quercus</taxon>
    </lineage>
</organism>
<dbReference type="GO" id="GO:0003676">
    <property type="term" value="F:nucleic acid binding"/>
    <property type="evidence" value="ECO:0007669"/>
    <property type="project" value="InterPro"/>
</dbReference>
<dbReference type="AlphaFoldDB" id="A0A7N2L853"/>
<feature type="domain" description="CCHC-type" evidence="3">
    <location>
        <begin position="44"/>
        <end position="57"/>
    </location>
</feature>
<dbReference type="GO" id="GO:0008270">
    <property type="term" value="F:zinc ion binding"/>
    <property type="evidence" value="ECO:0007669"/>
    <property type="project" value="UniProtKB-KW"/>
</dbReference>
<keyword evidence="1" id="KW-0479">Metal-binding</keyword>
<dbReference type="EMBL" id="LRBV02000003">
    <property type="status" value="NOT_ANNOTATED_CDS"/>
    <property type="molecule type" value="Genomic_DNA"/>
</dbReference>
<dbReference type="InParanoid" id="A0A7N2L853"/>
<dbReference type="Pfam" id="PF14392">
    <property type="entry name" value="zf-CCHC_4"/>
    <property type="match status" value="1"/>
</dbReference>
<dbReference type="Proteomes" id="UP000594261">
    <property type="component" value="Chromosome 3"/>
</dbReference>
<evidence type="ECO:0000259" key="3">
    <source>
        <dbReference type="PROSITE" id="PS50158"/>
    </source>
</evidence>
<evidence type="ECO:0000256" key="1">
    <source>
        <dbReference type="PROSITE-ProRule" id="PRU00047"/>
    </source>
</evidence>
<feature type="compositionally biased region" description="Basic and acidic residues" evidence="2">
    <location>
        <begin position="217"/>
        <end position="229"/>
    </location>
</feature>
<dbReference type="InterPro" id="IPR025836">
    <property type="entry name" value="Zn_knuckle_CX2CX4HX4C"/>
</dbReference>
<feature type="region of interest" description="Disordered" evidence="2">
    <location>
        <begin position="181"/>
        <end position="229"/>
    </location>
</feature>
<sequence>MARFLRIRVEVPLDKPIRKGAPVRSSEGDEVWVAFQYERLLGWCYNCGMLGHEARACSVSPVVMEERPYGEWLRHDEASNGNPANIASGTRIMDHQVANFTGLEGSEEPKDSTPFQNGISTHFQTATDQDNPDIWMHTDRGMEYYPENIGDNFISVPITYEDICGEEVLAHSEEILATTSGALQSRSSSCENNKQPQTSLRKWKKIKRKGKKQAPGRKIDTNHDEVAVG</sequence>
<reference evidence="4" key="2">
    <citation type="submission" date="2021-01" db="UniProtKB">
        <authorList>
            <consortium name="EnsemblPlants"/>
        </authorList>
    </citation>
    <scope>IDENTIFICATION</scope>
</reference>
<dbReference type="PROSITE" id="PS50158">
    <property type="entry name" value="ZF_CCHC"/>
    <property type="match status" value="1"/>
</dbReference>
<feature type="compositionally biased region" description="Polar residues" evidence="2">
    <location>
        <begin position="181"/>
        <end position="200"/>
    </location>
</feature>
<keyword evidence="5" id="KW-1185">Reference proteome</keyword>
<accession>A0A7N2L853</accession>
<reference evidence="4 5" key="1">
    <citation type="journal article" date="2016" name="G3 (Bethesda)">
        <title>First Draft Assembly and Annotation of the Genome of a California Endemic Oak Quercus lobata Nee (Fagaceae).</title>
        <authorList>
            <person name="Sork V.L."/>
            <person name="Fitz-Gibbon S.T."/>
            <person name="Puiu D."/>
            <person name="Crepeau M."/>
            <person name="Gugger P.F."/>
            <person name="Sherman R."/>
            <person name="Stevens K."/>
            <person name="Langley C.H."/>
            <person name="Pellegrini M."/>
            <person name="Salzberg S.L."/>
        </authorList>
    </citation>
    <scope>NUCLEOTIDE SEQUENCE [LARGE SCALE GENOMIC DNA]</scope>
    <source>
        <strain evidence="4 5">cv. SW786</strain>
    </source>
</reference>
<evidence type="ECO:0000256" key="2">
    <source>
        <dbReference type="SAM" id="MobiDB-lite"/>
    </source>
</evidence>
<protein>
    <recommendedName>
        <fullName evidence="3">CCHC-type domain-containing protein</fullName>
    </recommendedName>
</protein>
<name>A0A7N2L853_QUELO</name>
<dbReference type="EnsemblPlants" id="QL03p041965:mrna">
    <property type="protein sequence ID" value="QL03p041965:mrna"/>
    <property type="gene ID" value="QL03p041965"/>
</dbReference>
<keyword evidence="1" id="KW-0863">Zinc-finger</keyword>
<evidence type="ECO:0000313" key="4">
    <source>
        <dbReference type="EnsemblPlants" id="QL03p041965:mrna"/>
    </source>
</evidence>
<feature type="compositionally biased region" description="Basic residues" evidence="2">
    <location>
        <begin position="201"/>
        <end position="215"/>
    </location>
</feature>
<dbReference type="Gramene" id="QL03p041965:mrna">
    <property type="protein sequence ID" value="QL03p041965:mrna"/>
    <property type="gene ID" value="QL03p041965"/>
</dbReference>